<dbReference type="PANTHER" id="PTHR37419">
    <property type="entry name" value="SERINE/THREONINE-PROTEIN KINASE TOXIN HIPA"/>
    <property type="match status" value="1"/>
</dbReference>
<dbReference type="GO" id="GO:0005829">
    <property type="term" value="C:cytosol"/>
    <property type="evidence" value="ECO:0007669"/>
    <property type="project" value="TreeGrafter"/>
</dbReference>
<keyword evidence="2" id="KW-0418">Kinase</keyword>
<keyword evidence="2" id="KW-0808">Transferase</keyword>
<evidence type="ECO:0000259" key="1">
    <source>
        <dbReference type="Pfam" id="PF13657"/>
    </source>
</evidence>
<feature type="domain" description="HipA N-terminal subdomain 1" evidence="1">
    <location>
        <begin position="5"/>
        <end position="103"/>
    </location>
</feature>
<evidence type="ECO:0000313" key="3">
    <source>
        <dbReference type="Proteomes" id="UP000252733"/>
    </source>
</evidence>
<evidence type="ECO:0000313" key="2">
    <source>
        <dbReference type="EMBL" id="RCW28959.1"/>
    </source>
</evidence>
<dbReference type="EMBL" id="QPIZ01000033">
    <property type="protein sequence ID" value="RCW28959.1"/>
    <property type="molecule type" value="Genomic_DNA"/>
</dbReference>
<dbReference type="RefSeq" id="WP_114437986.1">
    <property type="nucleotide sequence ID" value="NZ_QPIZ01000033.1"/>
</dbReference>
<dbReference type="InterPro" id="IPR052028">
    <property type="entry name" value="HipA_Ser/Thr_kinase"/>
</dbReference>
<accession>A0A368UK05</accession>
<proteinExistence type="predicted"/>
<dbReference type="PANTHER" id="PTHR37419:SF6">
    <property type="entry name" value="KINASE HI_0665-RELATED"/>
    <property type="match status" value="1"/>
</dbReference>
<sequence length="109" mass="12577">MRQAKVFYKNEEAGLLTQSDSGEFVFRYHDSWLNATDKPPVSLTLPKKQQEYHSEYLFPFFFNMLPEGANKQVVCHSMRIDKDDHFGLLLYAATCDTIGAVRIIKTNNV</sequence>
<dbReference type="GO" id="GO:0004674">
    <property type="term" value="F:protein serine/threonine kinase activity"/>
    <property type="evidence" value="ECO:0007669"/>
    <property type="project" value="TreeGrafter"/>
</dbReference>
<reference evidence="2 3" key="1">
    <citation type="submission" date="2018-07" db="EMBL/GenBank/DDBJ databases">
        <title>Freshwater and sediment microbial communities from various areas in North America, analyzing microbe dynamics in response to fracking.</title>
        <authorList>
            <person name="Lamendella R."/>
        </authorList>
    </citation>
    <scope>NUCLEOTIDE SEQUENCE [LARGE SCALE GENOMIC DNA]</scope>
    <source>
        <strain evidence="2 3">160A</strain>
    </source>
</reference>
<dbReference type="AlphaFoldDB" id="A0A368UK05"/>
<protein>
    <submittedName>
        <fullName evidence="2">Serine/threonine-protein kinase HipA</fullName>
    </submittedName>
</protein>
<dbReference type="InterPro" id="IPR017508">
    <property type="entry name" value="HipA_N1"/>
</dbReference>
<name>A0A368UK05_9BACT</name>
<dbReference type="Pfam" id="PF13657">
    <property type="entry name" value="Couple_hipA"/>
    <property type="match status" value="1"/>
</dbReference>
<keyword evidence="3" id="KW-1185">Reference proteome</keyword>
<dbReference type="NCBIfam" id="TIGR03071">
    <property type="entry name" value="couple_hipA"/>
    <property type="match status" value="1"/>
</dbReference>
<comment type="caution">
    <text evidence="2">The sequence shown here is derived from an EMBL/GenBank/DDBJ whole genome shotgun (WGS) entry which is preliminary data.</text>
</comment>
<dbReference type="Proteomes" id="UP000252733">
    <property type="component" value="Unassembled WGS sequence"/>
</dbReference>
<gene>
    <name evidence="2" type="ORF">DFO77_13312</name>
</gene>
<organism evidence="2 3">
    <name type="scientific">Marinilabilia salmonicolor</name>
    <dbReference type="NCBI Taxonomy" id="989"/>
    <lineage>
        <taxon>Bacteria</taxon>
        <taxon>Pseudomonadati</taxon>
        <taxon>Bacteroidota</taxon>
        <taxon>Bacteroidia</taxon>
        <taxon>Marinilabiliales</taxon>
        <taxon>Marinilabiliaceae</taxon>
        <taxon>Marinilabilia</taxon>
    </lineage>
</organism>